<reference evidence="10 11" key="1">
    <citation type="journal article" date="2016" name="Nat. Commun.">
        <title>Thousands of microbial genomes shed light on interconnected biogeochemical processes in an aquifer system.</title>
        <authorList>
            <person name="Anantharaman K."/>
            <person name="Brown C.T."/>
            <person name="Hug L.A."/>
            <person name="Sharon I."/>
            <person name="Castelle C.J."/>
            <person name="Probst A.J."/>
            <person name="Thomas B.C."/>
            <person name="Singh A."/>
            <person name="Wilkins M.J."/>
            <person name="Karaoz U."/>
            <person name="Brodie E.L."/>
            <person name="Williams K.H."/>
            <person name="Hubbard S.S."/>
            <person name="Banfield J.F."/>
        </authorList>
    </citation>
    <scope>NUCLEOTIDE SEQUENCE [LARGE SCALE GENOMIC DNA]</scope>
</reference>
<evidence type="ECO:0000259" key="8">
    <source>
        <dbReference type="Pfam" id="PF01281"/>
    </source>
</evidence>
<keyword evidence="2 7" id="KW-0699">rRNA-binding</keyword>
<dbReference type="InterPro" id="IPR020594">
    <property type="entry name" value="Ribosomal_bL9_bac/chp"/>
</dbReference>
<gene>
    <name evidence="7" type="primary">rplI</name>
    <name evidence="10" type="ORF">A2318_03975</name>
</gene>
<feature type="domain" description="Ribosomal protein L9" evidence="8">
    <location>
        <begin position="1"/>
        <end position="46"/>
    </location>
</feature>
<dbReference type="NCBIfam" id="TIGR00158">
    <property type="entry name" value="L9"/>
    <property type="match status" value="1"/>
</dbReference>
<dbReference type="InterPro" id="IPR009027">
    <property type="entry name" value="Ribosomal_bL9/RNase_H1_N"/>
</dbReference>
<dbReference type="InterPro" id="IPR020069">
    <property type="entry name" value="Ribosomal_bL9_C"/>
</dbReference>
<evidence type="ECO:0000256" key="5">
    <source>
        <dbReference type="ARBA" id="ARBA00023274"/>
    </source>
</evidence>
<dbReference type="InterPro" id="IPR000244">
    <property type="entry name" value="Ribosomal_bL9"/>
</dbReference>
<dbReference type="Pfam" id="PF01281">
    <property type="entry name" value="Ribosomal_L9_N"/>
    <property type="match status" value="1"/>
</dbReference>
<evidence type="ECO:0000256" key="3">
    <source>
        <dbReference type="ARBA" id="ARBA00022884"/>
    </source>
</evidence>
<keyword evidence="5 7" id="KW-0687">Ribonucleoprotein</keyword>
<sequence length="147" mass="16175">MKVILLETVQTLGKEGTVVEVSDGHAQNFLFPQNLAVPATEEALRKMKERETIAKKQSQKVIAATGKLAEKLDGYEITVEEKVNEDGVLYAAVTKKIIAKALKKAGFDVEEEMVSLVEPIKNPGTKTITIELPHDFEAEIRLTIEGV</sequence>
<keyword evidence="4 7" id="KW-0689">Ribosomal protein</keyword>
<evidence type="ECO:0000256" key="1">
    <source>
        <dbReference type="ARBA" id="ARBA00010605"/>
    </source>
</evidence>
<dbReference type="Proteomes" id="UP000177331">
    <property type="component" value="Unassembled WGS sequence"/>
</dbReference>
<dbReference type="GO" id="GO:0005840">
    <property type="term" value="C:ribosome"/>
    <property type="evidence" value="ECO:0007669"/>
    <property type="project" value="UniProtKB-KW"/>
</dbReference>
<dbReference type="InterPro" id="IPR036935">
    <property type="entry name" value="Ribosomal_bL9_N_sf"/>
</dbReference>
<dbReference type="GO" id="GO:1990904">
    <property type="term" value="C:ribonucleoprotein complex"/>
    <property type="evidence" value="ECO:0007669"/>
    <property type="project" value="UniProtKB-KW"/>
</dbReference>
<dbReference type="InterPro" id="IPR036791">
    <property type="entry name" value="Ribosomal_bL9_C_sf"/>
</dbReference>
<dbReference type="SUPFAM" id="SSF55653">
    <property type="entry name" value="Ribosomal protein L9 C-domain"/>
    <property type="match status" value="1"/>
</dbReference>
<dbReference type="AlphaFoldDB" id="A0A1F7W541"/>
<dbReference type="PANTHER" id="PTHR21368">
    <property type="entry name" value="50S RIBOSOMAL PROTEIN L9"/>
    <property type="match status" value="1"/>
</dbReference>
<comment type="caution">
    <text evidence="10">The sequence shown here is derived from an EMBL/GenBank/DDBJ whole genome shotgun (WGS) entry which is preliminary data.</text>
</comment>
<organism evidence="10 11">
    <name type="scientific">Candidatus Uhrbacteria bacterium RIFOXYB2_FULL_45_11</name>
    <dbReference type="NCBI Taxonomy" id="1802421"/>
    <lineage>
        <taxon>Bacteria</taxon>
        <taxon>Candidatus Uhriibacteriota</taxon>
    </lineage>
</organism>
<dbReference type="SUPFAM" id="SSF55658">
    <property type="entry name" value="L9 N-domain-like"/>
    <property type="match status" value="1"/>
</dbReference>
<dbReference type="EMBL" id="MGFD01000033">
    <property type="protein sequence ID" value="OGL97935.1"/>
    <property type="molecule type" value="Genomic_DNA"/>
</dbReference>
<dbReference type="Gene3D" id="3.10.430.100">
    <property type="entry name" value="Ribosomal protein L9, C-terminal domain"/>
    <property type="match status" value="1"/>
</dbReference>
<evidence type="ECO:0000256" key="4">
    <source>
        <dbReference type="ARBA" id="ARBA00022980"/>
    </source>
</evidence>
<evidence type="ECO:0000256" key="2">
    <source>
        <dbReference type="ARBA" id="ARBA00022730"/>
    </source>
</evidence>
<dbReference type="STRING" id="1802421.A2318_03975"/>
<feature type="domain" description="Large ribosomal subunit protein bL9 C-terminal" evidence="9">
    <location>
        <begin position="66"/>
        <end position="145"/>
    </location>
</feature>
<evidence type="ECO:0000313" key="10">
    <source>
        <dbReference type="EMBL" id="OGL97935.1"/>
    </source>
</evidence>
<dbReference type="GO" id="GO:0003735">
    <property type="term" value="F:structural constituent of ribosome"/>
    <property type="evidence" value="ECO:0007669"/>
    <property type="project" value="InterPro"/>
</dbReference>
<dbReference type="GO" id="GO:0006412">
    <property type="term" value="P:translation"/>
    <property type="evidence" value="ECO:0007669"/>
    <property type="project" value="UniProtKB-UniRule"/>
</dbReference>
<accession>A0A1F7W541</accession>
<evidence type="ECO:0000256" key="7">
    <source>
        <dbReference type="HAMAP-Rule" id="MF_00503"/>
    </source>
</evidence>
<comment type="function">
    <text evidence="7">Binds to the 23S rRNA.</text>
</comment>
<dbReference type="Pfam" id="PF03948">
    <property type="entry name" value="Ribosomal_L9_C"/>
    <property type="match status" value="1"/>
</dbReference>
<dbReference type="Gene3D" id="3.40.5.10">
    <property type="entry name" value="Ribosomal protein L9, N-terminal domain"/>
    <property type="match status" value="1"/>
</dbReference>
<evidence type="ECO:0000313" key="11">
    <source>
        <dbReference type="Proteomes" id="UP000177331"/>
    </source>
</evidence>
<comment type="similarity">
    <text evidence="1 7">Belongs to the bacterial ribosomal protein bL9 family.</text>
</comment>
<dbReference type="HAMAP" id="MF_00503">
    <property type="entry name" value="Ribosomal_bL9"/>
    <property type="match status" value="1"/>
</dbReference>
<dbReference type="GO" id="GO:0019843">
    <property type="term" value="F:rRNA binding"/>
    <property type="evidence" value="ECO:0007669"/>
    <property type="project" value="UniProtKB-UniRule"/>
</dbReference>
<evidence type="ECO:0000256" key="6">
    <source>
        <dbReference type="ARBA" id="ARBA00035292"/>
    </source>
</evidence>
<proteinExistence type="inferred from homology"/>
<dbReference type="InterPro" id="IPR020070">
    <property type="entry name" value="Ribosomal_bL9_N"/>
</dbReference>
<evidence type="ECO:0000259" key="9">
    <source>
        <dbReference type="Pfam" id="PF03948"/>
    </source>
</evidence>
<protein>
    <recommendedName>
        <fullName evidence="6 7">Large ribosomal subunit protein bL9</fullName>
    </recommendedName>
</protein>
<keyword evidence="3 7" id="KW-0694">RNA-binding</keyword>
<name>A0A1F7W541_9BACT</name>